<reference evidence="2" key="1">
    <citation type="journal article" date="2020" name="Stud. Mycol.">
        <title>101 Dothideomycetes genomes: a test case for predicting lifestyles and emergence of pathogens.</title>
        <authorList>
            <person name="Haridas S."/>
            <person name="Albert R."/>
            <person name="Binder M."/>
            <person name="Bloem J."/>
            <person name="Labutti K."/>
            <person name="Salamov A."/>
            <person name="Andreopoulos B."/>
            <person name="Baker S."/>
            <person name="Barry K."/>
            <person name="Bills G."/>
            <person name="Bluhm B."/>
            <person name="Cannon C."/>
            <person name="Castanera R."/>
            <person name="Culley D."/>
            <person name="Daum C."/>
            <person name="Ezra D."/>
            <person name="Gonzalez J."/>
            <person name="Henrissat B."/>
            <person name="Kuo A."/>
            <person name="Liang C."/>
            <person name="Lipzen A."/>
            <person name="Lutzoni F."/>
            <person name="Magnuson J."/>
            <person name="Mondo S."/>
            <person name="Nolan M."/>
            <person name="Ohm R."/>
            <person name="Pangilinan J."/>
            <person name="Park H.-J."/>
            <person name="Ramirez L."/>
            <person name="Alfaro M."/>
            <person name="Sun H."/>
            <person name="Tritt A."/>
            <person name="Yoshinaga Y."/>
            <person name="Zwiers L.-H."/>
            <person name="Turgeon B."/>
            <person name="Goodwin S."/>
            <person name="Spatafora J."/>
            <person name="Crous P."/>
            <person name="Grigoriev I."/>
        </authorList>
    </citation>
    <scope>NUCLEOTIDE SEQUENCE</scope>
    <source>
        <strain evidence="2">CBS 122367</strain>
    </source>
</reference>
<accession>A0A6G1IES5</accession>
<sequence length="194" mass="20459">MPPKKAAAGKAAATSPVLDAGGEVKFTWTPENERLLLLLAARSSIGRADYTEFLKAMPTNTRSPSAGCTFEGLRQKFQKMRREQREIYDKMGWVLNDSCPAPANAANAANTSKDGETTEKLQKAAKGKKRAAAGDADAGAGAEGEQAAEKPVKKAKGRGRPKKARAAKADEVEEGDGLTNDLTPGGVKEASDEV</sequence>
<dbReference type="EMBL" id="MU005630">
    <property type="protein sequence ID" value="KAF2676737.1"/>
    <property type="molecule type" value="Genomic_DNA"/>
</dbReference>
<dbReference type="Proteomes" id="UP000799291">
    <property type="component" value="Unassembled WGS sequence"/>
</dbReference>
<evidence type="ECO:0000256" key="1">
    <source>
        <dbReference type="SAM" id="MobiDB-lite"/>
    </source>
</evidence>
<evidence type="ECO:0000313" key="3">
    <source>
        <dbReference type="Proteomes" id="UP000799291"/>
    </source>
</evidence>
<dbReference type="OrthoDB" id="3889136at2759"/>
<gene>
    <name evidence="2" type="ORF">K458DRAFT_410209</name>
</gene>
<proteinExistence type="predicted"/>
<evidence type="ECO:0000313" key="2">
    <source>
        <dbReference type="EMBL" id="KAF2676737.1"/>
    </source>
</evidence>
<dbReference type="AlphaFoldDB" id="A0A6G1IES5"/>
<feature type="compositionally biased region" description="Low complexity" evidence="1">
    <location>
        <begin position="133"/>
        <end position="145"/>
    </location>
</feature>
<feature type="compositionally biased region" description="Basic and acidic residues" evidence="1">
    <location>
        <begin position="113"/>
        <end position="122"/>
    </location>
</feature>
<keyword evidence="3" id="KW-1185">Reference proteome</keyword>
<protein>
    <submittedName>
        <fullName evidence="2">Uncharacterized protein</fullName>
    </submittedName>
</protein>
<feature type="compositionally biased region" description="Low complexity" evidence="1">
    <location>
        <begin position="100"/>
        <end position="110"/>
    </location>
</feature>
<feature type="region of interest" description="Disordered" evidence="1">
    <location>
        <begin position="99"/>
        <end position="194"/>
    </location>
</feature>
<feature type="compositionally biased region" description="Basic residues" evidence="1">
    <location>
        <begin position="153"/>
        <end position="166"/>
    </location>
</feature>
<organism evidence="2 3">
    <name type="scientific">Lentithecium fluviatile CBS 122367</name>
    <dbReference type="NCBI Taxonomy" id="1168545"/>
    <lineage>
        <taxon>Eukaryota</taxon>
        <taxon>Fungi</taxon>
        <taxon>Dikarya</taxon>
        <taxon>Ascomycota</taxon>
        <taxon>Pezizomycotina</taxon>
        <taxon>Dothideomycetes</taxon>
        <taxon>Pleosporomycetidae</taxon>
        <taxon>Pleosporales</taxon>
        <taxon>Massarineae</taxon>
        <taxon>Lentitheciaceae</taxon>
        <taxon>Lentithecium</taxon>
    </lineage>
</organism>
<name>A0A6G1IES5_9PLEO</name>